<dbReference type="Gene3D" id="3.40.50.1100">
    <property type="match status" value="2"/>
</dbReference>
<accession>A0A8H7W275</accession>
<reference evidence="2" key="1">
    <citation type="submission" date="2021-02" db="EMBL/GenBank/DDBJ databases">
        <title>Genome sequence Cadophora malorum strain M34.</title>
        <authorList>
            <person name="Stefanovic E."/>
            <person name="Vu D."/>
            <person name="Scully C."/>
            <person name="Dijksterhuis J."/>
            <person name="Roader J."/>
            <person name="Houbraken J."/>
        </authorList>
    </citation>
    <scope>NUCLEOTIDE SEQUENCE</scope>
    <source>
        <strain evidence="2">M34</strain>
    </source>
</reference>
<name>A0A8H7W275_9HELO</name>
<proteinExistence type="predicted"/>
<dbReference type="InterPro" id="IPR001926">
    <property type="entry name" value="TrpB-like_PALP"/>
</dbReference>
<evidence type="ECO:0000259" key="1">
    <source>
        <dbReference type="Pfam" id="PF00291"/>
    </source>
</evidence>
<dbReference type="InterPro" id="IPR036052">
    <property type="entry name" value="TrpB-like_PALP_sf"/>
</dbReference>
<keyword evidence="3" id="KW-1185">Reference proteome</keyword>
<dbReference type="Proteomes" id="UP000664132">
    <property type="component" value="Unassembled WGS sequence"/>
</dbReference>
<dbReference type="Pfam" id="PF00291">
    <property type="entry name" value="PALP"/>
    <property type="match status" value="1"/>
</dbReference>
<dbReference type="AlphaFoldDB" id="A0A8H7W275"/>
<organism evidence="2 3">
    <name type="scientific">Cadophora malorum</name>
    <dbReference type="NCBI Taxonomy" id="108018"/>
    <lineage>
        <taxon>Eukaryota</taxon>
        <taxon>Fungi</taxon>
        <taxon>Dikarya</taxon>
        <taxon>Ascomycota</taxon>
        <taxon>Pezizomycotina</taxon>
        <taxon>Leotiomycetes</taxon>
        <taxon>Helotiales</taxon>
        <taxon>Ploettnerulaceae</taxon>
        <taxon>Cadophora</taxon>
    </lineage>
</organism>
<comment type="caution">
    <text evidence="2">The sequence shown here is derived from an EMBL/GenBank/DDBJ whole genome shotgun (WGS) entry which is preliminary data.</text>
</comment>
<dbReference type="SUPFAM" id="SSF53686">
    <property type="entry name" value="Tryptophan synthase beta subunit-like PLP-dependent enzymes"/>
    <property type="match status" value="1"/>
</dbReference>
<protein>
    <recommendedName>
        <fullName evidence="1">Tryptophan synthase beta chain-like PALP domain-containing protein</fullName>
    </recommendedName>
</protein>
<gene>
    <name evidence="2" type="ORF">IFR04_011818</name>
</gene>
<dbReference type="CDD" id="cd01561">
    <property type="entry name" value="CBS_like"/>
    <property type="match status" value="1"/>
</dbReference>
<dbReference type="OrthoDB" id="3530843at2759"/>
<sequence>MPHPPSVVESVLDAIGNTPVIQLRHVVPEGYANVYLKLESLNPTGSYKDRMAKPLIDEGIRRGDLKPGMTVVEASGGSTGSSLAFVCAAKGYKFHVISSNAFAKEKLRTMGVFGATVELIDSPTGHVTKDLIPSMVKRSMELAEDDRYYWTDQFKNRAAYIGYAEMANELVAQFPTGIDAFCSTVGTAGMAMGVARVLKPKWPGIHIVVCEPASSPALTKGTPGSHHVEGVGIGYCPPLLDSGLYDEVRAISEQEGRKMCSRLAAEEALLVGTSTGLNVVAAIALARELGPGKTVVTVACDTGLKYLNGDLFA</sequence>
<dbReference type="PANTHER" id="PTHR10314">
    <property type="entry name" value="CYSTATHIONINE BETA-SYNTHASE"/>
    <property type="match status" value="1"/>
</dbReference>
<feature type="domain" description="Tryptophan synthase beta chain-like PALP" evidence="1">
    <location>
        <begin position="12"/>
        <end position="301"/>
    </location>
</feature>
<evidence type="ECO:0000313" key="3">
    <source>
        <dbReference type="Proteomes" id="UP000664132"/>
    </source>
</evidence>
<dbReference type="InterPro" id="IPR050214">
    <property type="entry name" value="Cys_Synth/Cystath_Beta-Synth"/>
</dbReference>
<evidence type="ECO:0000313" key="2">
    <source>
        <dbReference type="EMBL" id="KAG4415046.1"/>
    </source>
</evidence>
<dbReference type="EMBL" id="JAFJYH010000238">
    <property type="protein sequence ID" value="KAG4415046.1"/>
    <property type="molecule type" value="Genomic_DNA"/>
</dbReference>